<dbReference type="Proteomes" id="UP001058974">
    <property type="component" value="Chromosome 1"/>
</dbReference>
<evidence type="ECO:0000313" key="3">
    <source>
        <dbReference type="Proteomes" id="UP001058974"/>
    </source>
</evidence>
<evidence type="ECO:0000313" key="2">
    <source>
        <dbReference type="EMBL" id="KAI5447076.1"/>
    </source>
</evidence>
<evidence type="ECO:0000256" key="1">
    <source>
        <dbReference type="SAM" id="MobiDB-lite"/>
    </source>
</evidence>
<keyword evidence="3" id="KW-1185">Reference proteome</keyword>
<dbReference type="EMBL" id="JAMSHJ010000001">
    <property type="protein sequence ID" value="KAI5447076.1"/>
    <property type="molecule type" value="Genomic_DNA"/>
</dbReference>
<name>A0A9D5GZQ2_PEA</name>
<dbReference type="Gramene" id="Psat01G0479200-T1">
    <property type="protein sequence ID" value="KAI5447076.1"/>
    <property type="gene ID" value="KIW84_014792"/>
</dbReference>
<sequence length="201" mass="24116">MSRKLQVRRQRWSNWTPLKKHEDDAIEEEHDCLWTKMKIHQLALSNTNHEDAIKEVRRAQCLRLVNKWGYKEGSYGLWTKILEIDEDFFQIRKDDDAYNFAAYDCATKVDDDEVVEWFKDNEDNRTTALIDRIDVNVPINYGDIVARLLDRPKKKIDDGDEYYSDELDNSYLDESDDDEGPKFERFRKEQLSKNYNFKWGM</sequence>
<comment type="caution">
    <text evidence="2">The sequence shown here is derived from an EMBL/GenBank/DDBJ whole genome shotgun (WGS) entry which is preliminary data.</text>
</comment>
<organism evidence="2 3">
    <name type="scientific">Pisum sativum</name>
    <name type="common">Garden pea</name>
    <name type="synonym">Lathyrus oleraceus</name>
    <dbReference type="NCBI Taxonomy" id="3888"/>
    <lineage>
        <taxon>Eukaryota</taxon>
        <taxon>Viridiplantae</taxon>
        <taxon>Streptophyta</taxon>
        <taxon>Embryophyta</taxon>
        <taxon>Tracheophyta</taxon>
        <taxon>Spermatophyta</taxon>
        <taxon>Magnoliopsida</taxon>
        <taxon>eudicotyledons</taxon>
        <taxon>Gunneridae</taxon>
        <taxon>Pentapetalae</taxon>
        <taxon>rosids</taxon>
        <taxon>fabids</taxon>
        <taxon>Fabales</taxon>
        <taxon>Fabaceae</taxon>
        <taxon>Papilionoideae</taxon>
        <taxon>50 kb inversion clade</taxon>
        <taxon>NPAAA clade</taxon>
        <taxon>Hologalegina</taxon>
        <taxon>IRL clade</taxon>
        <taxon>Fabeae</taxon>
        <taxon>Lathyrus</taxon>
    </lineage>
</organism>
<protein>
    <submittedName>
        <fullName evidence="2">Uncharacterized protein</fullName>
    </submittedName>
</protein>
<feature type="region of interest" description="Disordered" evidence="1">
    <location>
        <begin position="160"/>
        <end position="182"/>
    </location>
</feature>
<dbReference type="AlphaFoldDB" id="A0A9D5GZQ2"/>
<reference evidence="2 3" key="1">
    <citation type="journal article" date="2022" name="Nat. Genet.">
        <title>Improved pea reference genome and pan-genome highlight genomic features and evolutionary characteristics.</title>
        <authorList>
            <person name="Yang T."/>
            <person name="Liu R."/>
            <person name="Luo Y."/>
            <person name="Hu S."/>
            <person name="Wang D."/>
            <person name="Wang C."/>
            <person name="Pandey M.K."/>
            <person name="Ge S."/>
            <person name="Xu Q."/>
            <person name="Li N."/>
            <person name="Li G."/>
            <person name="Huang Y."/>
            <person name="Saxena R.K."/>
            <person name="Ji Y."/>
            <person name="Li M."/>
            <person name="Yan X."/>
            <person name="He Y."/>
            <person name="Liu Y."/>
            <person name="Wang X."/>
            <person name="Xiang C."/>
            <person name="Varshney R.K."/>
            <person name="Ding H."/>
            <person name="Gao S."/>
            <person name="Zong X."/>
        </authorList>
    </citation>
    <scope>NUCLEOTIDE SEQUENCE [LARGE SCALE GENOMIC DNA]</scope>
    <source>
        <strain evidence="2 3">cv. Zhongwan 6</strain>
    </source>
</reference>
<gene>
    <name evidence="2" type="ORF">KIW84_014792</name>
</gene>
<feature type="compositionally biased region" description="Acidic residues" evidence="1">
    <location>
        <begin position="160"/>
        <end position="179"/>
    </location>
</feature>
<accession>A0A9D5GZQ2</accession>
<proteinExistence type="predicted"/>